<keyword evidence="13" id="KW-0156">Chromatin regulator</keyword>
<feature type="region of interest" description="Disordered" evidence="21">
    <location>
        <begin position="138"/>
        <end position="160"/>
    </location>
</feature>
<feature type="compositionally biased region" description="Low complexity" evidence="21">
    <location>
        <begin position="1640"/>
        <end position="1669"/>
    </location>
</feature>
<dbReference type="InterPro" id="IPR016181">
    <property type="entry name" value="Acyl_CoA_acyltransferase"/>
</dbReference>
<feature type="domain" description="SAMD1-like winged helix (WH)" evidence="24">
    <location>
        <begin position="7"/>
        <end position="84"/>
    </location>
</feature>
<keyword evidence="4" id="KW-0678">Repressor</keyword>
<keyword evidence="5" id="KW-1017">Isopeptide bond</keyword>
<evidence type="ECO:0000256" key="11">
    <source>
        <dbReference type="ARBA" id="ARBA00022833"/>
    </source>
</evidence>
<dbReference type="GO" id="GO:0006357">
    <property type="term" value="P:regulation of transcription by RNA polymerase II"/>
    <property type="evidence" value="ECO:0007669"/>
    <property type="project" value="TreeGrafter"/>
</dbReference>
<evidence type="ECO:0000256" key="15">
    <source>
        <dbReference type="ARBA" id="ARBA00023015"/>
    </source>
</evidence>
<feature type="compositionally biased region" description="Basic and acidic residues" evidence="21">
    <location>
        <begin position="1430"/>
        <end position="1447"/>
    </location>
</feature>
<comment type="caution">
    <text evidence="25">The sequence shown here is derived from an EMBL/GenBank/DDBJ whole genome shotgun (WGS) entry which is preliminary data.</text>
</comment>
<dbReference type="GO" id="GO:0070776">
    <property type="term" value="C:MOZ/MORF histone acetyltransferase complex"/>
    <property type="evidence" value="ECO:0007669"/>
    <property type="project" value="TreeGrafter"/>
</dbReference>
<dbReference type="CDD" id="cd15527">
    <property type="entry name" value="PHD2_KAT6A_6B"/>
    <property type="match status" value="1"/>
</dbReference>
<feature type="compositionally biased region" description="Basic and acidic residues" evidence="21">
    <location>
        <begin position="1191"/>
        <end position="1206"/>
    </location>
</feature>
<feature type="domain" description="MYST-type HAT" evidence="23">
    <location>
        <begin position="779"/>
        <end position="1054"/>
    </location>
</feature>
<feature type="region of interest" description="Disordered" evidence="21">
    <location>
        <begin position="1849"/>
        <end position="1875"/>
    </location>
</feature>
<evidence type="ECO:0000256" key="17">
    <source>
        <dbReference type="ARBA" id="ARBA00023242"/>
    </source>
</evidence>
<feature type="compositionally biased region" description="Basic and acidic residues" evidence="21">
    <location>
        <begin position="1108"/>
        <end position="1118"/>
    </location>
</feature>
<dbReference type="Pfam" id="PF01530">
    <property type="entry name" value="zf-C2HC"/>
    <property type="match status" value="1"/>
</dbReference>
<feature type="region of interest" description="Disordered" evidence="21">
    <location>
        <begin position="302"/>
        <end position="343"/>
    </location>
</feature>
<evidence type="ECO:0000256" key="19">
    <source>
        <dbReference type="PROSITE-ProRule" id="PRU00146"/>
    </source>
</evidence>
<comment type="similarity">
    <text evidence="2">Belongs to the MYST (SAS/MOZ) family.</text>
</comment>
<feature type="region of interest" description="Disordered" evidence="21">
    <location>
        <begin position="540"/>
        <end position="625"/>
    </location>
</feature>
<evidence type="ECO:0000313" key="26">
    <source>
        <dbReference type="Proteomes" id="UP001186944"/>
    </source>
</evidence>
<feature type="compositionally biased region" description="Polar residues" evidence="21">
    <location>
        <begin position="1328"/>
        <end position="1339"/>
    </location>
</feature>
<feature type="coiled-coil region" evidence="20">
    <location>
        <begin position="740"/>
        <end position="767"/>
    </location>
</feature>
<dbReference type="InterPro" id="IPR036060">
    <property type="entry name" value="Znf_C2H2C_sf"/>
</dbReference>
<dbReference type="SMART" id="SM00249">
    <property type="entry name" value="PHD"/>
    <property type="match status" value="2"/>
</dbReference>
<evidence type="ECO:0000256" key="3">
    <source>
        <dbReference type="ARBA" id="ARBA00013184"/>
    </source>
</evidence>
<evidence type="ECO:0000256" key="1">
    <source>
        <dbReference type="ARBA" id="ARBA00004123"/>
    </source>
</evidence>
<sequence length="2084" mass="230546">MVKDSDFELLSNPKYSRWILDAINKVKHQKQRPNLERISNAIRQTHNVTVDLISEQLELAVRDGIILKIVGKDGVCSYRDPAVVTQLKTRTLKVDKNVDLTKTVIKSLRELRDLNVTNGVSSGYLVREGNLVKLCEKPQQTESTASSSNSQSPDEDSANDMSFSFEEKTRCAKPILICCFCLGDENKNRDGVPEDLISCADCGNSGHPSCLKFSAELTETVKKLRWQCIECKTCSFCKKSGREDNMLFCDLCDRGFHMQCCDPPLSRAPKGKWKCNICDPDRGNKKGKRFLELAAKLKKKYKAAKMSPRTPKRRIDNSKCPTPGCDGSGNANPKLSHHRTQVACPNLSKEQRRVFKLQKKYRDTNGQPLGSDDESSSGKLKSQKKKENVAAMCDTDSDAECSTFEPFFAIDKPKGLVDGLTKFFTPSNKRTSRVSLNSFNADLAAIPKRKLTSEQPKSNSQQAASRLLKRSKYLQANKNRNKMSNGAPGSGQLKGLFDGLSHLYAAQGDRKKTFLDYAHPNRGKKGSKYIPVIDESMFTSVKESSDDSDDSTSPGTSSSSSSDDENDENKKPPSITFTNISSLRGHVFKRGRGHGRGTKPKIGRPFGSRRGRGISRGPGRPPWKHLLVNRGMSTRGHSIFMVRRGVGRGRGIRRGRGFGRGRAKFTSSIERRELIDSSLSTPSPRGRRGRGSKLLDSFHTPSPRGRGRGRGAVNTSPRTIDESIQDDPNALPPGVTEDDVEMFKEAQDRATEALKELEFELQDAARSRGDSTEVVTAASTGRFPPSIEFGKYEIQTWYSSPYPQEYAKLPKLYICEYCLKYMKSRNILQRHMDKCDLQHPPANEIYRKDDLSVFEVDGNASKIYCQNLCLLAKLFLDHKTLYYDVEPFLFYVLTQNDDMGCHLVGYFSKEKHCQQKYNVSCIMTMPQYQRKGYGRFLIDFSYMLSRVEGHPGSPEKPLSDLGKVSYLAYWRSVIIEYLHKYQDSRVSIKGISRQTGMCPHDIAHSLQLLNMVAKKEEKIVIAIDKDLINEHMTKLEGKKHLRIALDQDCLRWTPLISNYAISEEERKAENELHEMTQMVNSIAEDMEWNKTVSPTVSPLVSPIKERHFLDPFSPRKPDTLPSPTKLAAEAKNSTSPIKMEEEQVKTPKEGHIREDSSPEREDSSPQKNHRLAASVRKKLGRPGRPRKRKIIDHLEDSENKKIREDGSLGDTEDCEMEDDVISTPGRNKSPLKNDSNPQENANCQSAPPKAKRGWPKGVPRGPTRGSPLKKRGRPPKALHRSLAESKEDKSDSSKENKSDGGNHGSSPEAKEKARDWSHSKGNNCDMDTVQSNDISLDSDINQSAIVTKCDNLEGISDEHDGSGFINSSELVGGDIDLGDISKDLPSDVLEDDDGDSDSENVSREIAEAVQALKDSEQSQGMDCIDEGLEDIVKKGSPDSTEQVRESDTPCDLPLHDPSPAPLPAGTDCVSDTNSDIPAPLTPQVATPSPSKDKKNPQKSVGEDSAKTLSDPTPLSEPSSMCNETKDIGSVNSQLSDLVDSQQLNSNQLQAASPDEGPTTDDDIPSDDNFQDTTFDDSPMPDSLNNTNNFKEMLTSEMQKNLEQIENVGSCASSASVSTVEPPIAQQERINLNCVEHTSPQAPQQLTPQQAPLTPQQAPLTPQTPQQQTPIVTSQAQQHHTPPSCGNMQQVFTPPNNAMNNIHPTTNMGNNGFSNVEIDVTQLGLESPTSISSNEMQNANNTGDTVGGGPQPPPPPQQINPVQNTHLNPMNYSDCAQLQQPFQQMNNIVHPGMSQGRYMDMVNSSPVISSSCGYIAPGNTVSSVPNYCSTPVSSYSSVFIQSNAASQRLSHNSTPCGMPPQGPVARQNSAPGGYQQANASCSLAKLQQLTNGLDIMPENQMTPPPTMTPPPPHMSSASPSMIRNMATPPVTNLQSHSQNMPGSSLQQPYKYQRQRSSSTRKSPNVTVNPNMPFTPNVTIRPGSNIMMSCNNLPVPDLYRVQQSSSLHHGYINHGFINRFGQTSQLPMQMFPNMNMNMNMNMNSAAQQHFQPHMQSPQSSNMYTYGYINGGLGSLNNMNVNGVMKR</sequence>
<feature type="compositionally biased region" description="Polar residues" evidence="21">
    <location>
        <begin position="1865"/>
        <end position="1875"/>
    </location>
</feature>
<dbReference type="Proteomes" id="UP001186944">
    <property type="component" value="Unassembled WGS sequence"/>
</dbReference>
<dbReference type="InterPro" id="IPR002515">
    <property type="entry name" value="Znf_C2H2C"/>
</dbReference>
<keyword evidence="6" id="KW-0597">Phosphoprotein</keyword>
<feature type="region of interest" description="Disordered" evidence="21">
    <location>
        <begin position="674"/>
        <end position="733"/>
    </location>
</feature>
<feature type="compositionally biased region" description="Polar residues" evidence="21">
    <location>
        <begin position="1506"/>
        <end position="1522"/>
    </location>
</feature>
<evidence type="ECO:0000256" key="4">
    <source>
        <dbReference type="ARBA" id="ARBA00022491"/>
    </source>
</evidence>
<dbReference type="Gene3D" id="1.10.10.10">
    <property type="entry name" value="Winged helix-like DNA-binding domain superfamily/Winged helix DNA-binding domain"/>
    <property type="match status" value="1"/>
</dbReference>
<evidence type="ECO:0000256" key="12">
    <source>
        <dbReference type="ARBA" id="ARBA00022843"/>
    </source>
</evidence>
<reference evidence="25" key="1">
    <citation type="submission" date="2019-08" db="EMBL/GenBank/DDBJ databases">
        <title>The improved chromosome-level genome for the pearl oyster Pinctada fucata martensii using PacBio sequencing and Hi-C.</title>
        <authorList>
            <person name="Zheng Z."/>
        </authorList>
    </citation>
    <scope>NUCLEOTIDE SEQUENCE</scope>
    <source>
        <strain evidence="25">ZZ-2019</strain>
        <tissue evidence="25">Adductor muscle</tissue>
    </source>
</reference>
<evidence type="ECO:0000256" key="5">
    <source>
        <dbReference type="ARBA" id="ARBA00022499"/>
    </source>
</evidence>
<evidence type="ECO:0000256" key="6">
    <source>
        <dbReference type="ARBA" id="ARBA00022553"/>
    </source>
</evidence>
<feature type="compositionally biased region" description="Acidic residues" evidence="21">
    <location>
        <begin position="1210"/>
        <end position="1220"/>
    </location>
</feature>
<feature type="compositionally biased region" description="Basic and acidic residues" evidence="21">
    <location>
        <begin position="1138"/>
        <end position="1164"/>
    </location>
</feature>
<keyword evidence="16" id="KW-0804">Transcription</keyword>
<dbReference type="FunFam" id="3.40.630.30:FF:000001">
    <property type="entry name" value="Histone acetyltransferase"/>
    <property type="match status" value="1"/>
</dbReference>
<dbReference type="InterPro" id="IPR048589">
    <property type="entry name" value="SAMD1-like_WH"/>
</dbReference>
<keyword evidence="26" id="KW-1185">Reference proteome</keyword>
<evidence type="ECO:0000256" key="20">
    <source>
        <dbReference type="SAM" id="Coils"/>
    </source>
</evidence>
<evidence type="ECO:0000256" key="10">
    <source>
        <dbReference type="ARBA" id="ARBA00022771"/>
    </source>
</evidence>
<keyword evidence="14" id="KW-0007">Acetylation</keyword>
<evidence type="ECO:0000256" key="13">
    <source>
        <dbReference type="ARBA" id="ARBA00022853"/>
    </source>
</evidence>
<feature type="region of interest" description="Disordered" evidence="21">
    <location>
        <begin position="359"/>
        <end position="385"/>
    </location>
</feature>
<dbReference type="InterPro" id="IPR019787">
    <property type="entry name" value="Znf_PHD-finger"/>
</dbReference>
<dbReference type="GO" id="GO:0005634">
    <property type="term" value="C:nucleus"/>
    <property type="evidence" value="ECO:0007669"/>
    <property type="project" value="UniProtKB-SubCell"/>
</dbReference>
<feature type="compositionally biased region" description="Basic and acidic residues" evidence="21">
    <location>
        <begin position="1490"/>
        <end position="1505"/>
    </location>
</feature>
<feature type="compositionally biased region" description="Acidic residues" evidence="21">
    <location>
        <begin position="1557"/>
        <end position="1569"/>
    </location>
</feature>
<feature type="compositionally biased region" description="Low complexity" evidence="21">
    <location>
        <begin position="551"/>
        <end position="561"/>
    </location>
</feature>
<keyword evidence="20" id="KW-0175">Coiled coil</keyword>
<dbReference type="PANTHER" id="PTHR10615:SF217">
    <property type="entry name" value="HISTONE ACETYLTRANSFERASE"/>
    <property type="match status" value="1"/>
</dbReference>
<dbReference type="GO" id="GO:0003677">
    <property type="term" value="F:DNA binding"/>
    <property type="evidence" value="ECO:0007669"/>
    <property type="project" value="InterPro"/>
</dbReference>
<evidence type="ECO:0000259" key="24">
    <source>
        <dbReference type="PROSITE" id="PS52014"/>
    </source>
</evidence>
<keyword evidence="17" id="KW-0539">Nucleus</keyword>
<dbReference type="SUPFAM" id="SSF103637">
    <property type="entry name" value="CCHHC domain"/>
    <property type="match status" value="1"/>
</dbReference>
<gene>
    <name evidence="25" type="ORF">FSP39_011013</name>
</gene>
<evidence type="ECO:0000256" key="8">
    <source>
        <dbReference type="ARBA" id="ARBA00022723"/>
    </source>
</evidence>
<feature type="compositionally biased region" description="Basic residues" evidence="21">
    <location>
        <begin position="1167"/>
        <end position="1190"/>
    </location>
</feature>
<evidence type="ECO:0000256" key="16">
    <source>
        <dbReference type="ARBA" id="ARBA00023163"/>
    </source>
</evidence>
<dbReference type="FunFam" id="3.30.40.10:FF:000005">
    <property type="entry name" value="zinc finger protein isoform X1"/>
    <property type="match status" value="1"/>
</dbReference>
<dbReference type="GO" id="GO:0003712">
    <property type="term" value="F:transcription coregulator activity"/>
    <property type="evidence" value="ECO:0007669"/>
    <property type="project" value="TreeGrafter"/>
</dbReference>
<feature type="compositionally biased region" description="Polar residues" evidence="21">
    <location>
        <begin position="1727"/>
        <end position="1743"/>
    </location>
</feature>
<dbReference type="Pfam" id="PF00628">
    <property type="entry name" value="PHD"/>
    <property type="match status" value="1"/>
</dbReference>
<dbReference type="PANTHER" id="PTHR10615">
    <property type="entry name" value="HISTONE ACETYLTRANSFERASE"/>
    <property type="match status" value="1"/>
</dbReference>
<evidence type="ECO:0000259" key="23">
    <source>
        <dbReference type="PROSITE" id="PS51726"/>
    </source>
</evidence>
<feature type="compositionally biased region" description="Polar residues" evidence="21">
    <location>
        <begin position="1529"/>
        <end position="1550"/>
    </location>
</feature>
<dbReference type="Gene3D" id="4.10.320.30">
    <property type="match status" value="1"/>
</dbReference>
<dbReference type="Pfam" id="PF17772">
    <property type="entry name" value="zf-MYST"/>
    <property type="match status" value="1"/>
</dbReference>
<dbReference type="InterPro" id="IPR040706">
    <property type="entry name" value="Zf-MYST"/>
</dbReference>
<feature type="compositionally biased region" description="Polar residues" evidence="21">
    <location>
        <begin position="1224"/>
        <end position="1245"/>
    </location>
</feature>
<keyword evidence="10 19" id="KW-0863">Zinc-finger</keyword>
<dbReference type="SUPFAM" id="SSF55729">
    <property type="entry name" value="Acyl-CoA N-acyltransferases (Nat)"/>
    <property type="match status" value="1"/>
</dbReference>
<dbReference type="GO" id="GO:0010484">
    <property type="term" value="F:histone H3 acetyltransferase activity"/>
    <property type="evidence" value="ECO:0007669"/>
    <property type="project" value="TreeGrafter"/>
</dbReference>
<keyword evidence="9" id="KW-0677">Repeat</keyword>
<dbReference type="InterPro" id="IPR011011">
    <property type="entry name" value="Znf_FYVE_PHD"/>
</dbReference>
<organism evidence="25 26">
    <name type="scientific">Pinctada imbricata</name>
    <name type="common">Atlantic pearl-oyster</name>
    <name type="synonym">Pinctada martensii</name>
    <dbReference type="NCBI Taxonomy" id="66713"/>
    <lineage>
        <taxon>Eukaryota</taxon>
        <taxon>Metazoa</taxon>
        <taxon>Spiralia</taxon>
        <taxon>Lophotrochozoa</taxon>
        <taxon>Mollusca</taxon>
        <taxon>Bivalvia</taxon>
        <taxon>Autobranchia</taxon>
        <taxon>Pteriomorphia</taxon>
        <taxon>Pterioida</taxon>
        <taxon>Pterioidea</taxon>
        <taxon>Pteriidae</taxon>
        <taxon>Pinctada</taxon>
    </lineage>
</organism>
<feature type="compositionally biased region" description="Low complexity" evidence="21">
    <location>
        <begin position="140"/>
        <end position="152"/>
    </location>
</feature>
<accession>A0AA88XR72</accession>
<dbReference type="PROSITE" id="PS51802">
    <property type="entry name" value="ZF_CCHHC"/>
    <property type="match status" value="1"/>
</dbReference>
<dbReference type="Gene3D" id="3.40.630.30">
    <property type="match status" value="1"/>
</dbReference>
<dbReference type="Pfam" id="PF21524">
    <property type="entry name" value="SAMD1_WH"/>
    <property type="match status" value="1"/>
</dbReference>
<dbReference type="EMBL" id="VSWD01000010">
    <property type="protein sequence ID" value="KAK3090335.1"/>
    <property type="molecule type" value="Genomic_DNA"/>
</dbReference>
<dbReference type="Gene3D" id="3.30.40.10">
    <property type="entry name" value="Zinc/RING finger domain, C3HC4 (zinc finger)"/>
    <property type="match status" value="1"/>
</dbReference>
<feature type="region of interest" description="Disordered" evidence="21">
    <location>
        <begin position="1108"/>
        <end position="1339"/>
    </location>
</feature>
<evidence type="ECO:0000256" key="14">
    <source>
        <dbReference type="ARBA" id="ARBA00022990"/>
    </source>
</evidence>
<feature type="active site" description="Proton donor/acceptor" evidence="18">
    <location>
        <position position="955"/>
    </location>
</feature>
<feature type="region of interest" description="Disordered" evidence="21">
    <location>
        <begin position="1353"/>
        <end position="1587"/>
    </location>
</feature>
<dbReference type="Gene3D" id="3.30.60.60">
    <property type="entry name" value="N-acetyl transferase-like"/>
    <property type="match status" value="1"/>
</dbReference>
<dbReference type="GO" id="GO:0008270">
    <property type="term" value="F:zinc ion binding"/>
    <property type="evidence" value="ECO:0007669"/>
    <property type="project" value="UniProtKB-KW"/>
</dbReference>
<feature type="region of interest" description="Disordered" evidence="21">
    <location>
        <begin position="1929"/>
        <end position="1975"/>
    </location>
</feature>
<dbReference type="InterPro" id="IPR050603">
    <property type="entry name" value="MYST_HAT"/>
</dbReference>
<dbReference type="PROSITE" id="PS52014">
    <property type="entry name" value="SAMD1_WH"/>
    <property type="match status" value="1"/>
</dbReference>
<dbReference type="EC" id="2.3.1.48" evidence="3"/>
<dbReference type="Pfam" id="PF01853">
    <property type="entry name" value="MOZ_SAS"/>
    <property type="match status" value="1"/>
</dbReference>
<feature type="compositionally biased region" description="Basic and acidic residues" evidence="21">
    <location>
        <begin position="1308"/>
        <end position="1318"/>
    </location>
</feature>
<feature type="compositionally biased region" description="Polar residues" evidence="21">
    <location>
        <begin position="1670"/>
        <end position="1686"/>
    </location>
</feature>
<dbReference type="PROSITE" id="PS51726">
    <property type="entry name" value="MYST_HAT"/>
    <property type="match status" value="1"/>
</dbReference>
<dbReference type="InterPro" id="IPR002717">
    <property type="entry name" value="HAT_MYST-type"/>
</dbReference>
<evidence type="ECO:0000256" key="7">
    <source>
        <dbReference type="ARBA" id="ARBA00022679"/>
    </source>
</evidence>
<evidence type="ECO:0000259" key="22">
    <source>
        <dbReference type="PROSITE" id="PS50016"/>
    </source>
</evidence>
<dbReference type="InterPro" id="IPR001965">
    <property type="entry name" value="Znf_PHD"/>
</dbReference>
<dbReference type="GO" id="GO:0040029">
    <property type="term" value="P:epigenetic regulation of gene expression"/>
    <property type="evidence" value="ECO:0007669"/>
    <property type="project" value="UniProtKB-ARBA"/>
</dbReference>
<protein>
    <recommendedName>
        <fullName evidence="3">histone acetyltransferase</fullName>
        <ecNumber evidence="3">2.3.1.48</ecNumber>
    </recommendedName>
</protein>
<evidence type="ECO:0000256" key="2">
    <source>
        <dbReference type="ARBA" id="ARBA00010107"/>
    </source>
</evidence>
<evidence type="ECO:0000256" key="9">
    <source>
        <dbReference type="ARBA" id="ARBA00022737"/>
    </source>
</evidence>
<dbReference type="SUPFAM" id="SSF57903">
    <property type="entry name" value="FYVE/PHD zinc finger"/>
    <property type="match status" value="2"/>
</dbReference>
<feature type="compositionally biased region" description="Basic residues" evidence="21">
    <location>
        <begin position="1267"/>
        <end position="1279"/>
    </location>
</feature>
<name>A0AA88XR72_PINIB</name>
<feature type="region of interest" description="Disordered" evidence="21">
    <location>
        <begin position="1727"/>
        <end position="1760"/>
    </location>
</feature>
<feature type="compositionally biased region" description="Basic residues" evidence="21">
    <location>
        <begin position="586"/>
        <end position="613"/>
    </location>
</feature>
<proteinExistence type="inferred from homology"/>
<dbReference type="GO" id="GO:0003682">
    <property type="term" value="F:chromatin binding"/>
    <property type="evidence" value="ECO:0007669"/>
    <property type="project" value="TreeGrafter"/>
</dbReference>
<keyword evidence="8" id="KW-0479">Metal-binding</keyword>
<keyword evidence="11" id="KW-0862">Zinc</keyword>
<evidence type="ECO:0000313" key="25">
    <source>
        <dbReference type="EMBL" id="KAK3090335.1"/>
    </source>
</evidence>
<comment type="subcellular location">
    <subcellularLocation>
        <location evidence="1">Nucleus</location>
    </subcellularLocation>
</comment>
<feature type="compositionally biased region" description="Basic and acidic residues" evidence="21">
    <location>
        <begin position="1281"/>
        <end position="1300"/>
    </location>
</feature>
<dbReference type="FunFam" id="3.30.60.60:FF:000001">
    <property type="entry name" value="Histone acetyltransferase"/>
    <property type="match status" value="1"/>
</dbReference>
<dbReference type="PROSITE" id="PS50016">
    <property type="entry name" value="ZF_PHD_2"/>
    <property type="match status" value="2"/>
</dbReference>
<feature type="compositionally biased region" description="Acidic residues" evidence="21">
    <location>
        <begin position="1388"/>
        <end position="1398"/>
    </location>
</feature>
<feature type="domain" description="PHD-type" evidence="22">
    <location>
        <begin position="231"/>
        <end position="281"/>
    </location>
</feature>
<keyword evidence="12" id="KW-0832">Ubl conjugation</keyword>
<keyword evidence="15" id="KW-0805">Transcription regulation</keyword>
<feature type="domain" description="PHD-type" evidence="22">
    <location>
        <begin position="175"/>
        <end position="234"/>
    </location>
</feature>
<dbReference type="InterPro" id="IPR036388">
    <property type="entry name" value="WH-like_DNA-bd_sf"/>
</dbReference>
<dbReference type="CDD" id="cd15618">
    <property type="entry name" value="PHD1_MOZ_MORF"/>
    <property type="match status" value="1"/>
</dbReference>
<keyword evidence="7" id="KW-0808">Transferase</keyword>
<dbReference type="InterPro" id="IPR013083">
    <property type="entry name" value="Znf_RING/FYVE/PHD"/>
</dbReference>
<evidence type="ECO:0000256" key="18">
    <source>
        <dbReference type="PIRSR" id="PIRSR602717-51"/>
    </source>
</evidence>
<dbReference type="FunFam" id="1.10.10.10:FF:000123">
    <property type="entry name" value="Histone acetyltransferase"/>
    <property type="match status" value="1"/>
</dbReference>
<feature type="region of interest" description="Disordered" evidence="21">
    <location>
        <begin position="1640"/>
        <end position="1686"/>
    </location>
</feature>
<evidence type="ECO:0000256" key="21">
    <source>
        <dbReference type="SAM" id="MobiDB-lite"/>
    </source>
</evidence>